<feature type="region of interest" description="Disordered" evidence="1">
    <location>
        <begin position="30"/>
        <end position="52"/>
    </location>
</feature>
<evidence type="ECO:0000313" key="2">
    <source>
        <dbReference type="EMBL" id="AQK75351.1"/>
    </source>
</evidence>
<reference evidence="2" key="1">
    <citation type="submission" date="2015-12" db="EMBL/GenBank/DDBJ databases">
        <title>Update maize B73 reference genome by single molecule sequencing technologies.</title>
        <authorList>
            <consortium name="Maize Genome Sequencing Project"/>
            <person name="Ware D."/>
        </authorList>
    </citation>
    <scope>NUCLEOTIDE SEQUENCE</scope>
    <source>
        <tissue evidence="2">Seedling</tissue>
    </source>
</reference>
<organism evidence="2">
    <name type="scientific">Zea mays</name>
    <name type="common">Maize</name>
    <dbReference type="NCBI Taxonomy" id="4577"/>
    <lineage>
        <taxon>Eukaryota</taxon>
        <taxon>Viridiplantae</taxon>
        <taxon>Streptophyta</taxon>
        <taxon>Embryophyta</taxon>
        <taxon>Tracheophyta</taxon>
        <taxon>Spermatophyta</taxon>
        <taxon>Magnoliopsida</taxon>
        <taxon>Liliopsida</taxon>
        <taxon>Poales</taxon>
        <taxon>Poaceae</taxon>
        <taxon>PACMAD clade</taxon>
        <taxon>Panicoideae</taxon>
        <taxon>Andropogonodae</taxon>
        <taxon>Andropogoneae</taxon>
        <taxon>Tripsacinae</taxon>
        <taxon>Zea</taxon>
    </lineage>
</organism>
<gene>
    <name evidence="2" type="ORF">ZEAMMB73_Zm00001d018246</name>
</gene>
<protein>
    <submittedName>
        <fullName evidence="2">Kinesin heavy chain-like protein</fullName>
    </submittedName>
</protein>
<dbReference type="AlphaFoldDB" id="A0A1D6HLU5"/>
<dbReference type="EMBL" id="CM000781">
    <property type="protein sequence ID" value="AQK75351.1"/>
    <property type="molecule type" value="Genomic_DNA"/>
</dbReference>
<feature type="compositionally biased region" description="Basic and acidic residues" evidence="1">
    <location>
        <begin position="267"/>
        <end position="313"/>
    </location>
</feature>
<name>A0A1D6HLU5_MAIZE</name>
<dbReference type="ExpressionAtlas" id="A0A1D6HLU5">
    <property type="expression patterns" value="baseline and differential"/>
</dbReference>
<evidence type="ECO:0000256" key="1">
    <source>
        <dbReference type="SAM" id="MobiDB-lite"/>
    </source>
</evidence>
<sequence length="353" mass="40274">MDHVDLLREQLKILSGEVAFNTSALKRLTEEAGRSPKNEKIQMEMKKKTDEIKGKQQQIASLEREIAHATLGTQGKVDTLEHSPSYHELLEQLNEKSLELEVKAADNRVIQDQLNEKITECMELHAEVTHLKEQLSQALEAKDLVSNSMIHNNRVNHEVEHLVDQDVPREISSEPQQKQQSVEINELKQKVSELMEIKAQLEDRNQKLLEESTYAKGLASAAGVELKALSEEVTKLMNQNEKLATELSSLRSPTPAPRRFNNGPRGTRRESMSRREPASRRDTNASHEREKALEALLMEKEQKEAELQRKVEESKQKEAFLESELANMWVLVAKLKKSQGYDHEDLEAKHDGS</sequence>
<proteinExistence type="predicted"/>
<accession>A0A1D6HLU5</accession>
<feature type="region of interest" description="Disordered" evidence="1">
    <location>
        <begin position="245"/>
        <end position="313"/>
    </location>
</feature>